<dbReference type="Gene3D" id="3.30.40.10">
    <property type="entry name" value="Zinc/RING finger domain, C3HC4 (zinc finger)"/>
    <property type="match status" value="1"/>
</dbReference>
<dbReference type="eggNOG" id="ENOG502SG0F">
    <property type="taxonomic scope" value="Eukaryota"/>
</dbReference>
<reference evidence="5" key="2">
    <citation type="submission" date="2015-06" db="UniProtKB">
        <authorList>
            <consortium name="EnsemblProtists"/>
        </authorList>
    </citation>
    <scope>IDENTIFICATION</scope>
    <source>
        <strain evidence="5">Pr102</strain>
    </source>
</reference>
<feature type="region of interest" description="Disordered" evidence="3">
    <location>
        <begin position="181"/>
        <end position="201"/>
    </location>
</feature>
<evidence type="ECO:0000259" key="4">
    <source>
        <dbReference type="Pfam" id="PF16135"/>
    </source>
</evidence>
<evidence type="ECO:0000256" key="1">
    <source>
        <dbReference type="ARBA" id="ARBA00004123"/>
    </source>
</evidence>
<comment type="subcellular location">
    <subcellularLocation>
        <location evidence="1">Nucleus</location>
    </subcellularLocation>
</comment>
<feature type="compositionally biased region" description="Polar residues" evidence="3">
    <location>
        <begin position="36"/>
        <end position="51"/>
    </location>
</feature>
<dbReference type="Pfam" id="PF16135">
    <property type="entry name" value="TDBD"/>
    <property type="match status" value="1"/>
</dbReference>
<proteinExistence type="predicted"/>
<dbReference type="EMBL" id="DS566009">
    <property type="status" value="NOT_ANNOTATED_CDS"/>
    <property type="molecule type" value="Genomic_DNA"/>
</dbReference>
<feature type="region of interest" description="Disordered" evidence="3">
    <location>
        <begin position="433"/>
        <end position="462"/>
    </location>
</feature>
<sequence>MTSSLAETSAPMGVGSILDSPRVSPSQDAAAVPAQVSPSQSAQEPQHKQLQARTSRPRAAAAAANAVMAEQAKQEEQPIDVTLARALSGQESPKSAAIYIQETSKRPSRVAAAAANAGITRQAKEEEGSLNMLIASTTPKLFEQDGEFSVKKRTKEGVNGPAAKRSKLAATSVTTKLVHNPLEEVSGGSQPSTSRGKKRRQAAVFEAAPIITDMPPLPFTSPTPKGKAKNKLQADGEEDRRCEFCKKVTNICVQLHCQGCRRVYHAGCLLTAFKPFVDVNAPILDQMERLQLEVPERRGNIFRCASCKAAFLDFYESGGFLWDCDCPTCTQPEKLIYYRQRKLVKMMNDMELERQRKKELKDQKAKTQTAGKPYHDDQRREESDAVKMEALGVLNDTESGVKNVVAKEEPMEVDDNEIIEAFQAKNEQIDVQKKQKMDLEAGSESEAATQSKQLGPSDEGTFSAKLVSDEPTTPQMEEHQALKVAHEPVGEPEQLELSGDDLVGAHTPLDQFQPAFRDWCRRQSAAITPTKGRRSHTAKETRFSIMSSPEAAADEPSSSPSRLRALALFKRPKHKGDKGPIVARVTDPASFEFVAQVVCLPPSYVMNMANGGLADRVMRSQMPVPDDSFPRKSGWLAFNRNASTARQITCVCCENRYEFDAFVEHAGISLSELKIKSRQLLYIVERQDESALVPYKTFLLDLEFVTKNNLFLDELHPPSVQLNR</sequence>
<keyword evidence="6" id="KW-1185">Reference proteome</keyword>
<organism evidence="5 6">
    <name type="scientific">Phytophthora ramorum</name>
    <name type="common">Sudden oak death agent</name>
    <dbReference type="NCBI Taxonomy" id="164328"/>
    <lineage>
        <taxon>Eukaryota</taxon>
        <taxon>Sar</taxon>
        <taxon>Stramenopiles</taxon>
        <taxon>Oomycota</taxon>
        <taxon>Peronosporomycetes</taxon>
        <taxon>Peronosporales</taxon>
        <taxon>Peronosporaceae</taxon>
        <taxon>Phytophthora</taxon>
    </lineage>
</organism>
<dbReference type="Proteomes" id="UP000005238">
    <property type="component" value="Unassembled WGS sequence"/>
</dbReference>
<accession>H3GHA2</accession>
<protein>
    <recommendedName>
        <fullName evidence="4">Tify domain-containing protein</fullName>
    </recommendedName>
</protein>
<feature type="region of interest" description="Disordered" evidence="3">
    <location>
        <begin position="1"/>
        <end position="78"/>
    </location>
</feature>
<feature type="compositionally biased region" description="Low complexity" evidence="3">
    <location>
        <begin position="52"/>
        <end position="71"/>
    </location>
</feature>
<dbReference type="OMA" id="FPRKAGW"/>
<dbReference type="CDD" id="cd15489">
    <property type="entry name" value="PHD_SF"/>
    <property type="match status" value="1"/>
</dbReference>
<dbReference type="AlphaFoldDB" id="H3GHA2"/>
<dbReference type="InterPro" id="IPR013083">
    <property type="entry name" value="Znf_RING/FYVE/PHD"/>
</dbReference>
<feature type="compositionally biased region" description="Basic and acidic residues" evidence="3">
    <location>
        <begin position="355"/>
        <end position="365"/>
    </location>
</feature>
<dbReference type="GO" id="GO:0005634">
    <property type="term" value="C:nucleus"/>
    <property type="evidence" value="ECO:0007669"/>
    <property type="project" value="UniProtKB-SubCell"/>
</dbReference>
<reference evidence="6" key="1">
    <citation type="journal article" date="2006" name="Science">
        <title>Phytophthora genome sequences uncover evolutionary origins and mechanisms of pathogenesis.</title>
        <authorList>
            <person name="Tyler B.M."/>
            <person name="Tripathy S."/>
            <person name="Zhang X."/>
            <person name="Dehal P."/>
            <person name="Jiang R.H."/>
            <person name="Aerts A."/>
            <person name="Arredondo F.D."/>
            <person name="Baxter L."/>
            <person name="Bensasson D."/>
            <person name="Beynon J.L."/>
            <person name="Chapman J."/>
            <person name="Damasceno C.M."/>
            <person name="Dorrance A.E."/>
            <person name="Dou D."/>
            <person name="Dickerman A.W."/>
            <person name="Dubchak I.L."/>
            <person name="Garbelotto M."/>
            <person name="Gijzen M."/>
            <person name="Gordon S.G."/>
            <person name="Govers F."/>
            <person name="Grunwald N.J."/>
            <person name="Huang W."/>
            <person name="Ivors K.L."/>
            <person name="Jones R.W."/>
            <person name="Kamoun S."/>
            <person name="Krampis K."/>
            <person name="Lamour K.H."/>
            <person name="Lee M.K."/>
            <person name="McDonald W.H."/>
            <person name="Medina M."/>
            <person name="Meijer H.J."/>
            <person name="Nordberg E.K."/>
            <person name="Maclean D.J."/>
            <person name="Ospina-Giraldo M.D."/>
            <person name="Morris P.F."/>
            <person name="Phuntumart V."/>
            <person name="Putnam N.H."/>
            <person name="Rash S."/>
            <person name="Rose J.K."/>
            <person name="Sakihama Y."/>
            <person name="Salamov A.A."/>
            <person name="Savidor A."/>
            <person name="Scheuring C.F."/>
            <person name="Smith B.M."/>
            <person name="Sobral B.W."/>
            <person name="Terry A."/>
            <person name="Torto-Alalibo T.A."/>
            <person name="Win J."/>
            <person name="Xu Z."/>
            <person name="Zhang H."/>
            <person name="Grigoriev I.V."/>
            <person name="Rokhsar D.S."/>
            <person name="Boore J.L."/>
        </authorList>
    </citation>
    <scope>NUCLEOTIDE SEQUENCE [LARGE SCALE GENOMIC DNA]</scope>
    <source>
        <strain evidence="6">Pr102</strain>
    </source>
</reference>
<feature type="compositionally biased region" description="Low complexity" evidence="3">
    <location>
        <begin position="547"/>
        <end position="560"/>
    </location>
</feature>
<dbReference type="InParanoid" id="H3GHA2"/>
<dbReference type="VEuPathDB" id="FungiDB:KRP23_6252"/>
<evidence type="ECO:0000256" key="2">
    <source>
        <dbReference type="ARBA" id="ARBA00023242"/>
    </source>
</evidence>
<dbReference type="HOGENOM" id="CLU_010609_0_0_1"/>
<keyword evidence="2" id="KW-0539">Nucleus</keyword>
<feature type="region of interest" description="Disordered" evidence="3">
    <location>
        <begin position="527"/>
        <end position="560"/>
    </location>
</feature>
<dbReference type="VEuPathDB" id="FungiDB:KRP22_5631"/>
<evidence type="ECO:0000256" key="3">
    <source>
        <dbReference type="SAM" id="MobiDB-lite"/>
    </source>
</evidence>
<name>H3GHA2_PHYRM</name>
<dbReference type="InterPro" id="IPR032308">
    <property type="entry name" value="TDBD"/>
</dbReference>
<feature type="domain" description="Tify" evidence="4">
    <location>
        <begin position="643"/>
        <end position="670"/>
    </location>
</feature>
<feature type="region of interest" description="Disordered" evidence="3">
    <location>
        <begin position="355"/>
        <end position="384"/>
    </location>
</feature>
<dbReference type="EnsemblProtists" id="Phyra75285">
    <property type="protein sequence ID" value="Phyra75285"/>
    <property type="gene ID" value="Phyra75285"/>
</dbReference>
<evidence type="ECO:0000313" key="5">
    <source>
        <dbReference type="EnsemblProtists" id="Phyra75285"/>
    </source>
</evidence>
<evidence type="ECO:0000313" key="6">
    <source>
        <dbReference type="Proteomes" id="UP000005238"/>
    </source>
</evidence>
<feature type="compositionally biased region" description="Basic and acidic residues" evidence="3">
    <location>
        <begin position="373"/>
        <end position="384"/>
    </location>
</feature>